<keyword evidence="1" id="KW-0245">EGF-like domain</keyword>
<dbReference type="SMART" id="SM00181">
    <property type="entry name" value="EGF"/>
    <property type="match status" value="2"/>
</dbReference>
<dbReference type="SUPFAM" id="SSF57196">
    <property type="entry name" value="EGF/Laminin"/>
    <property type="match status" value="1"/>
</dbReference>
<comment type="caution">
    <text evidence="1">Lacks conserved residue(s) required for the propagation of feature annotation.</text>
</comment>
<feature type="domain" description="EGF-like" evidence="4">
    <location>
        <begin position="131"/>
        <end position="169"/>
    </location>
</feature>
<feature type="signal peptide" evidence="3">
    <location>
        <begin position="1"/>
        <end position="19"/>
    </location>
</feature>
<gene>
    <name evidence="5" type="ORF">GSOID_T00022230001</name>
</gene>
<feature type="region of interest" description="Disordered" evidence="2">
    <location>
        <begin position="53"/>
        <end position="129"/>
    </location>
</feature>
<keyword evidence="3" id="KW-0732">Signal</keyword>
<dbReference type="InterPro" id="IPR000742">
    <property type="entry name" value="EGF"/>
</dbReference>
<evidence type="ECO:0000256" key="2">
    <source>
        <dbReference type="SAM" id="MobiDB-lite"/>
    </source>
</evidence>
<feature type="disulfide bond" evidence="1">
    <location>
        <begin position="159"/>
        <end position="168"/>
    </location>
</feature>
<evidence type="ECO:0000259" key="4">
    <source>
        <dbReference type="PROSITE" id="PS50026"/>
    </source>
</evidence>
<feature type="compositionally biased region" description="Polar residues" evidence="2">
    <location>
        <begin position="215"/>
        <end position="239"/>
    </location>
</feature>
<evidence type="ECO:0000313" key="5">
    <source>
        <dbReference type="EMBL" id="CBY40248.1"/>
    </source>
</evidence>
<dbReference type="PROSITE" id="PS01186">
    <property type="entry name" value="EGF_2"/>
    <property type="match status" value="2"/>
</dbReference>
<sequence>MRLFVLFSVFLYADSSTCASLKWCNGNGACAKSRTGAAQCICNEGFTGKDCKEKGGRSSGHQSQTRSQQNQGRQSRGHQNGARQNQAHQSQSHQNRGHQSQSHQSQGHQSRGHQSGGHQSRGQQRQNFKQTASSCRELNWCNGNGNCGNLRTGGSKCFCKNGYKGQDCSENSGGSLAQQAQRRSQHFFLTQQHQGHQSQGHKKQAPQNRGHKKQAPQNRGHQNQAPKNQGQQSEDCYCD</sequence>
<feature type="compositionally biased region" description="Low complexity" evidence="2">
    <location>
        <begin position="60"/>
        <end position="126"/>
    </location>
</feature>
<evidence type="ECO:0000256" key="3">
    <source>
        <dbReference type="SAM" id="SignalP"/>
    </source>
</evidence>
<feature type="disulfide bond" evidence="1">
    <location>
        <begin position="42"/>
        <end position="51"/>
    </location>
</feature>
<protein>
    <recommendedName>
        <fullName evidence="4">EGF-like domain-containing protein</fullName>
    </recommendedName>
</protein>
<keyword evidence="1" id="KW-1015">Disulfide bond</keyword>
<reference evidence="5" key="1">
    <citation type="journal article" date="2010" name="Science">
        <title>Plasticity of animal genome architecture unmasked by rapid evolution of a pelagic tunicate.</title>
        <authorList>
            <person name="Denoeud F."/>
            <person name="Henriet S."/>
            <person name="Mungpakdee S."/>
            <person name="Aury J.M."/>
            <person name="Da Silva C."/>
            <person name="Brinkmann H."/>
            <person name="Mikhaleva J."/>
            <person name="Olsen L.C."/>
            <person name="Jubin C."/>
            <person name="Canestro C."/>
            <person name="Bouquet J.M."/>
            <person name="Danks G."/>
            <person name="Poulain J."/>
            <person name="Campsteijn C."/>
            <person name="Adamski M."/>
            <person name="Cross I."/>
            <person name="Yadetie F."/>
            <person name="Muffato M."/>
            <person name="Louis A."/>
            <person name="Butcher S."/>
            <person name="Tsagkogeorga G."/>
            <person name="Konrad A."/>
            <person name="Singh S."/>
            <person name="Jensen M.F."/>
            <person name="Cong E.H."/>
            <person name="Eikeseth-Otteraa H."/>
            <person name="Noel B."/>
            <person name="Anthouard V."/>
            <person name="Porcel B.M."/>
            <person name="Kachouri-Lafond R."/>
            <person name="Nishino A."/>
            <person name="Ugolini M."/>
            <person name="Chourrout P."/>
            <person name="Nishida H."/>
            <person name="Aasland R."/>
            <person name="Huzurbazar S."/>
            <person name="Westhof E."/>
            <person name="Delsuc F."/>
            <person name="Lehrach H."/>
            <person name="Reinhardt R."/>
            <person name="Weissenbach J."/>
            <person name="Roy S.W."/>
            <person name="Artiguenave F."/>
            <person name="Postlethwait J.H."/>
            <person name="Manak J.R."/>
            <person name="Thompson E.M."/>
            <person name="Jaillon O."/>
            <person name="Du Pasquier L."/>
            <person name="Boudinot P."/>
            <person name="Liberles D.A."/>
            <person name="Volff J.N."/>
            <person name="Philippe H."/>
            <person name="Lenhard B."/>
            <person name="Roest Crollius H."/>
            <person name="Wincker P."/>
            <person name="Chourrout D."/>
        </authorList>
    </citation>
    <scope>NUCLEOTIDE SEQUENCE [LARGE SCALE GENOMIC DNA]</scope>
</reference>
<proteinExistence type="predicted"/>
<dbReference type="Pfam" id="PF00008">
    <property type="entry name" value="EGF"/>
    <property type="match status" value="1"/>
</dbReference>
<feature type="domain" description="EGF-like" evidence="4">
    <location>
        <begin position="14"/>
        <end position="52"/>
    </location>
</feature>
<dbReference type="PROSITE" id="PS00022">
    <property type="entry name" value="EGF_1"/>
    <property type="match status" value="2"/>
</dbReference>
<feature type="region of interest" description="Disordered" evidence="2">
    <location>
        <begin position="190"/>
        <end position="239"/>
    </location>
</feature>
<name>E4YXR5_OIKDI</name>
<accession>E4YXR5</accession>
<evidence type="ECO:0000256" key="1">
    <source>
        <dbReference type="PROSITE-ProRule" id="PRU00076"/>
    </source>
</evidence>
<feature type="compositionally biased region" description="Basic residues" evidence="2">
    <location>
        <begin position="199"/>
        <end position="214"/>
    </location>
</feature>
<organism evidence="5">
    <name type="scientific">Oikopleura dioica</name>
    <name type="common">Tunicate</name>
    <dbReference type="NCBI Taxonomy" id="34765"/>
    <lineage>
        <taxon>Eukaryota</taxon>
        <taxon>Metazoa</taxon>
        <taxon>Chordata</taxon>
        <taxon>Tunicata</taxon>
        <taxon>Appendicularia</taxon>
        <taxon>Copelata</taxon>
        <taxon>Oikopleuridae</taxon>
        <taxon>Oikopleura</taxon>
    </lineage>
</organism>
<feature type="chain" id="PRO_5003194251" description="EGF-like domain-containing protein" evidence="3">
    <location>
        <begin position="20"/>
        <end position="239"/>
    </location>
</feature>
<dbReference type="EMBL" id="FN655842">
    <property type="protein sequence ID" value="CBY40248.1"/>
    <property type="molecule type" value="Genomic_DNA"/>
</dbReference>
<dbReference type="PROSITE" id="PS50026">
    <property type="entry name" value="EGF_3"/>
    <property type="match status" value="2"/>
</dbReference>
<dbReference type="Proteomes" id="UP000011014">
    <property type="component" value="Unassembled WGS sequence"/>
</dbReference>
<dbReference type="AlphaFoldDB" id="E4YXR5"/>
<dbReference type="Gene3D" id="2.10.25.10">
    <property type="entry name" value="Laminin"/>
    <property type="match status" value="1"/>
</dbReference>